<dbReference type="GO" id="GO:0003723">
    <property type="term" value="F:RNA binding"/>
    <property type="evidence" value="ECO:0007669"/>
    <property type="project" value="UniProtKB-KW"/>
</dbReference>
<evidence type="ECO:0000256" key="1">
    <source>
        <dbReference type="ARBA" id="ARBA00022722"/>
    </source>
</evidence>
<keyword evidence="1" id="KW-0540">Nuclease</keyword>
<dbReference type="PANTHER" id="PTHR12826:SF15">
    <property type="entry name" value="RIBONUCLEASE Y"/>
    <property type="match status" value="1"/>
</dbReference>
<dbReference type="InterPro" id="IPR017705">
    <property type="entry name" value="Ribonuclease_Y"/>
</dbReference>
<feature type="domain" description="HD" evidence="5">
    <location>
        <begin position="126"/>
        <end position="219"/>
    </location>
</feature>
<keyword evidence="3" id="KW-0378">Hydrolase</keyword>
<dbReference type="GO" id="GO:0004519">
    <property type="term" value="F:endonuclease activity"/>
    <property type="evidence" value="ECO:0007669"/>
    <property type="project" value="UniProtKB-KW"/>
</dbReference>
<reference evidence="6" key="1">
    <citation type="submission" date="2018-05" db="EMBL/GenBank/DDBJ databases">
        <authorList>
            <person name="Lanie J.A."/>
            <person name="Ng W.-L."/>
            <person name="Kazmierczak K.M."/>
            <person name="Andrzejewski T.M."/>
            <person name="Davidsen T.M."/>
            <person name="Wayne K.J."/>
            <person name="Tettelin H."/>
            <person name="Glass J.I."/>
            <person name="Rusch D."/>
            <person name="Podicherti R."/>
            <person name="Tsui H.-C.T."/>
            <person name="Winkler M.E."/>
        </authorList>
    </citation>
    <scope>NUCLEOTIDE SEQUENCE</scope>
</reference>
<proteinExistence type="inferred from homology"/>
<dbReference type="NCBIfam" id="TIGR03319">
    <property type="entry name" value="RNase_Y"/>
    <property type="match status" value="1"/>
</dbReference>
<dbReference type="PROSITE" id="PS50084">
    <property type="entry name" value="KH_TYPE_1"/>
    <property type="match status" value="1"/>
</dbReference>
<evidence type="ECO:0000313" key="6">
    <source>
        <dbReference type="EMBL" id="SVA52852.1"/>
    </source>
</evidence>
<dbReference type="GO" id="GO:0016787">
    <property type="term" value="F:hydrolase activity"/>
    <property type="evidence" value="ECO:0007669"/>
    <property type="project" value="UniProtKB-KW"/>
</dbReference>
<dbReference type="FunFam" id="1.10.3210.10:FF:000022">
    <property type="entry name" value="Ribonuclease Y"/>
    <property type="match status" value="1"/>
</dbReference>
<sequence>VSVVELPSDDMKGRVIGREGRNIRAFEMVTGVNLIVDDTPEAVLISTFDPLRREVARLALEQLVGDGRIHPSRIEEVVERIRTEVEEQIRHNGAEAAADLGIHELHTELVRLIGTLKFRTSYGQNVLKHSVEVATIAGILASELGADAIVARRAGLLHDVGKAVDHEIEGTHLTIGIDLLRRYGESDAVIHGMEAHHFDVEPKTVEAVLVQAADALSAARPGARRDMLETYVKRLQKLEEIADDFNGVSKAYAIQAGRELRIIVESDQVSDNEAIWLSKDIAKRIEKEVQYPGEIKVTVIRETRAVGLAR</sequence>
<evidence type="ECO:0000256" key="3">
    <source>
        <dbReference type="ARBA" id="ARBA00022801"/>
    </source>
</evidence>
<dbReference type="HAMAP" id="MF_00335">
    <property type="entry name" value="RNase_Y"/>
    <property type="match status" value="1"/>
</dbReference>
<dbReference type="EMBL" id="UINC01012050">
    <property type="protein sequence ID" value="SVA52852.1"/>
    <property type="molecule type" value="Genomic_DNA"/>
</dbReference>
<dbReference type="GO" id="GO:0016020">
    <property type="term" value="C:membrane"/>
    <property type="evidence" value="ECO:0007669"/>
    <property type="project" value="InterPro"/>
</dbReference>
<organism evidence="6">
    <name type="scientific">marine metagenome</name>
    <dbReference type="NCBI Taxonomy" id="408172"/>
    <lineage>
        <taxon>unclassified sequences</taxon>
        <taxon>metagenomes</taxon>
        <taxon>ecological metagenomes</taxon>
    </lineage>
</organism>
<dbReference type="InterPro" id="IPR006674">
    <property type="entry name" value="HD_domain"/>
</dbReference>
<dbReference type="GO" id="GO:0006402">
    <property type="term" value="P:mRNA catabolic process"/>
    <property type="evidence" value="ECO:0007669"/>
    <property type="project" value="InterPro"/>
</dbReference>
<dbReference type="Pfam" id="PF01966">
    <property type="entry name" value="HD"/>
    <property type="match status" value="1"/>
</dbReference>
<dbReference type="InterPro" id="IPR036612">
    <property type="entry name" value="KH_dom_type_1_sf"/>
</dbReference>
<dbReference type="SUPFAM" id="SSF109604">
    <property type="entry name" value="HD-domain/PDEase-like"/>
    <property type="match status" value="1"/>
</dbReference>
<keyword evidence="4" id="KW-0694">RNA-binding</keyword>
<dbReference type="NCBIfam" id="TIGR00277">
    <property type="entry name" value="HDIG"/>
    <property type="match status" value="1"/>
</dbReference>
<name>A0A381WK81_9ZZZZ</name>
<protein>
    <recommendedName>
        <fullName evidence="5">HD domain-containing protein</fullName>
    </recommendedName>
</protein>
<dbReference type="SMART" id="SM00471">
    <property type="entry name" value="HDc"/>
    <property type="match status" value="1"/>
</dbReference>
<dbReference type="Gene3D" id="1.10.3210.10">
    <property type="entry name" value="Hypothetical protein af1432"/>
    <property type="match status" value="1"/>
</dbReference>
<dbReference type="InterPro" id="IPR006675">
    <property type="entry name" value="HDIG_dom"/>
</dbReference>
<evidence type="ECO:0000256" key="4">
    <source>
        <dbReference type="ARBA" id="ARBA00022884"/>
    </source>
</evidence>
<evidence type="ECO:0000256" key="2">
    <source>
        <dbReference type="ARBA" id="ARBA00022759"/>
    </source>
</evidence>
<keyword evidence="2" id="KW-0255">Endonuclease</keyword>
<dbReference type="AlphaFoldDB" id="A0A381WK81"/>
<dbReference type="InterPro" id="IPR003607">
    <property type="entry name" value="HD/PDEase_dom"/>
</dbReference>
<evidence type="ECO:0000259" key="5">
    <source>
        <dbReference type="PROSITE" id="PS51831"/>
    </source>
</evidence>
<dbReference type="SUPFAM" id="SSF54791">
    <property type="entry name" value="Eukaryotic type KH-domain (KH-domain type I)"/>
    <property type="match status" value="1"/>
</dbReference>
<dbReference type="PANTHER" id="PTHR12826">
    <property type="entry name" value="RIBONUCLEASE Y"/>
    <property type="match status" value="1"/>
</dbReference>
<feature type="non-terminal residue" evidence="6">
    <location>
        <position position="1"/>
    </location>
</feature>
<dbReference type="PROSITE" id="PS51831">
    <property type="entry name" value="HD"/>
    <property type="match status" value="1"/>
</dbReference>
<dbReference type="CDD" id="cd22431">
    <property type="entry name" value="KH-I_RNaseY"/>
    <property type="match status" value="1"/>
</dbReference>
<gene>
    <name evidence="6" type="ORF">METZ01_LOCUS105706</name>
</gene>
<dbReference type="CDD" id="cd00077">
    <property type="entry name" value="HDc"/>
    <property type="match status" value="1"/>
</dbReference>
<dbReference type="InterPro" id="IPR004088">
    <property type="entry name" value="KH_dom_type_1"/>
</dbReference>
<accession>A0A381WK81</accession>
<dbReference type="Pfam" id="PF00013">
    <property type="entry name" value="KH_1"/>
    <property type="match status" value="1"/>
</dbReference>